<protein>
    <submittedName>
        <fullName evidence="2">Uncharacterized protein</fullName>
    </submittedName>
</protein>
<accession>A0A6M3XPC0</accession>
<evidence type="ECO:0000313" key="2">
    <source>
        <dbReference type="EMBL" id="QJH99834.1"/>
    </source>
</evidence>
<organism evidence="2">
    <name type="scientific">viral metagenome</name>
    <dbReference type="NCBI Taxonomy" id="1070528"/>
    <lineage>
        <taxon>unclassified sequences</taxon>
        <taxon>metagenomes</taxon>
        <taxon>organismal metagenomes</taxon>
    </lineage>
</organism>
<feature type="compositionally biased region" description="Acidic residues" evidence="1">
    <location>
        <begin position="52"/>
        <end position="62"/>
    </location>
</feature>
<evidence type="ECO:0000256" key="1">
    <source>
        <dbReference type="SAM" id="MobiDB-lite"/>
    </source>
</evidence>
<dbReference type="AlphaFoldDB" id="A0A6M3XPC0"/>
<dbReference type="EMBL" id="MT144811">
    <property type="protein sequence ID" value="QJH99834.1"/>
    <property type="molecule type" value="Genomic_DNA"/>
</dbReference>
<gene>
    <name evidence="2" type="ORF">TM448B01698_0012</name>
</gene>
<feature type="compositionally biased region" description="Basic and acidic residues" evidence="1">
    <location>
        <begin position="41"/>
        <end position="51"/>
    </location>
</feature>
<sequence>MVEMVGRHRSGSLRLSDWLKISTVISEAEHNIETIIQKAEKREKGVTKNETNEEEVAYDDQT</sequence>
<feature type="region of interest" description="Disordered" evidence="1">
    <location>
        <begin position="41"/>
        <end position="62"/>
    </location>
</feature>
<proteinExistence type="predicted"/>
<name>A0A6M3XPC0_9ZZZZ</name>
<reference evidence="2" key="1">
    <citation type="submission" date="2020-03" db="EMBL/GenBank/DDBJ databases">
        <title>The deep terrestrial virosphere.</title>
        <authorList>
            <person name="Holmfeldt K."/>
            <person name="Nilsson E."/>
            <person name="Simone D."/>
            <person name="Lopez-Fernandez M."/>
            <person name="Wu X."/>
            <person name="de Brujin I."/>
            <person name="Lundin D."/>
            <person name="Andersson A."/>
            <person name="Bertilsson S."/>
            <person name="Dopson M."/>
        </authorList>
    </citation>
    <scope>NUCLEOTIDE SEQUENCE</scope>
    <source>
        <strain evidence="2">TM448B01698</strain>
    </source>
</reference>